<gene>
    <name evidence="6" type="ORF">BN12_140006</name>
</gene>
<dbReference type="EMBL" id="CAJB01000046">
    <property type="protein sequence ID" value="CCH76678.1"/>
    <property type="molecule type" value="Genomic_DNA"/>
</dbReference>
<evidence type="ECO:0000259" key="4">
    <source>
        <dbReference type="PROSITE" id="PS51192"/>
    </source>
</evidence>
<dbReference type="PANTHER" id="PTHR47957:SF3">
    <property type="entry name" value="ATP-DEPENDENT HELICASE HRQ1"/>
    <property type="match status" value="1"/>
</dbReference>
<dbReference type="GO" id="GO:0043138">
    <property type="term" value="F:3'-5' DNA helicase activity"/>
    <property type="evidence" value="ECO:0007669"/>
    <property type="project" value="TreeGrafter"/>
</dbReference>
<evidence type="ECO:0000313" key="7">
    <source>
        <dbReference type="Proteomes" id="UP000035721"/>
    </source>
</evidence>
<reference evidence="6 7" key="1">
    <citation type="journal article" date="2013" name="ISME J.">
        <title>A metabolic model for members of the genus Tetrasphaera involved in enhanced biological phosphorus removal.</title>
        <authorList>
            <person name="Kristiansen R."/>
            <person name="Nguyen H.T.T."/>
            <person name="Saunders A.M."/>
            <person name="Nielsen J.L."/>
            <person name="Wimmer R."/>
            <person name="Le V.Q."/>
            <person name="McIlroy S.J."/>
            <person name="Petrovski S."/>
            <person name="Seviour R.J."/>
            <person name="Calteau A."/>
            <person name="Nielsen K.L."/>
            <person name="Nielsen P.H."/>
        </authorList>
    </citation>
    <scope>NUCLEOTIDE SEQUENCE [LARGE SCALE GENOMIC DNA]</scope>
    <source>
        <strain evidence="6 7">T1-X7</strain>
    </source>
</reference>
<dbReference type="PANTHER" id="PTHR47957">
    <property type="entry name" value="ATP-DEPENDENT HELICASE HRQ1"/>
    <property type="match status" value="1"/>
</dbReference>
<feature type="domain" description="Helicase C-terminal" evidence="5">
    <location>
        <begin position="292"/>
        <end position="445"/>
    </location>
</feature>
<evidence type="ECO:0000256" key="1">
    <source>
        <dbReference type="ARBA" id="ARBA00022741"/>
    </source>
</evidence>
<keyword evidence="6" id="KW-0378">Hydrolase</keyword>
<dbReference type="Proteomes" id="UP000035721">
    <property type="component" value="Unassembled WGS sequence"/>
</dbReference>
<dbReference type="GO" id="GO:0006289">
    <property type="term" value="P:nucleotide-excision repair"/>
    <property type="evidence" value="ECO:0007669"/>
    <property type="project" value="TreeGrafter"/>
</dbReference>
<comment type="caution">
    <text evidence="6">The sequence shown here is derived from an EMBL/GenBank/DDBJ whole genome shotgun (WGS) entry which is preliminary data.</text>
</comment>
<feature type="region of interest" description="Disordered" evidence="3">
    <location>
        <begin position="582"/>
        <end position="644"/>
    </location>
</feature>
<dbReference type="InterPro" id="IPR018973">
    <property type="entry name" value="MZB"/>
</dbReference>
<dbReference type="PROSITE" id="PS51192">
    <property type="entry name" value="HELICASE_ATP_BIND_1"/>
    <property type="match status" value="1"/>
</dbReference>
<sequence>MVLARLGGVAPGRLVHVEELPARSASTSPWPSWVAPPVLAAVSMAGVEQLWSHQREAADLAHEGRHVVMSTGTASGKSLGYLLPALTAAVDGSTSATGRGATVLYLAPTKALGADQLDHITRLAIPGVRAAAYDGDTPADERRWIRDHANVVLTNPDLVHHSLLPGHERWASFLRALRYVVVDECHVYRGVFGSHVAAVLRRLRRVAARYRAAPTFVLASATVGEPARHAEALVGMPFTPVSRDGSPREAMTVGLWEPGALGPSAAGGLSSPLGSPTADGPARRSATTESADLLAGLVAAGVQTVAFAPSRAGVEALASAARRHLADVDPAADDRVAAYRGGYLPEERRELERSLRTGAIVGLAATNALELGIDVSGLDAVLVAGWPGRRASLWQRFGRAGRSAGRSLAILVGADDPLDSYLLRHPEAIFAVPAETTVLDPDNERVLAPHLAAAAAELPLAAGDLDLFGPSARHIVDRLVAAGILRRRPTGWYWARDDRPTDHVSLRGADEVVSIVEHRTGRVLGTIDAASAHSQVHTGAVHVHQGTTWVVTELDLESATATVVAGDPGWTTHAQSVSSFAIEEVERSERRGPAPRHRTPAAALEPGARPHRPGGPAGSSTGDSRVERSGARSLDGRPDRSAAQGRACDIELSFGRVRVTNEVTGFVRRLPGGETIGRHPLDLPPRVLQTRAVWWTMTPAALAAAGIDAADIPGAAHAAEHAAIGMLPLVATSDRWDVGGVSTALHPDTGLPTIMVYDGYPGGAGFAARAYEAFVPWLRATRDTVASCPCADGCPACVHSPKCGNGNRPLDKAGAVRLLDLVLATWTAPTPVTPVPPTGCTPLSTVVASDRPRRNEPVLAPEMSRHAASGGASSQVRS</sequence>
<dbReference type="CDD" id="cd18797">
    <property type="entry name" value="SF2_C_Hrq"/>
    <property type="match status" value="1"/>
</dbReference>
<dbReference type="SMART" id="SM00490">
    <property type="entry name" value="HELICc"/>
    <property type="match status" value="1"/>
</dbReference>
<protein>
    <submittedName>
        <fullName evidence="6">Putative ATP-dependent RNA helicase</fullName>
    </submittedName>
</protein>
<keyword evidence="2" id="KW-0067">ATP-binding</keyword>
<dbReference type="AlphaFoldDB" id="A0A077LTC3"/>
<dbReference type="InterPro" id="IPR027417">
    <property type="entry name" value="P-loop_NTPase"/>
</dbReference>
<dbReference type="SUPFAM" id="SSF52540">
    <property type="entry name" value="P-loop containing nucleoside triphosphate hydrolases"/>
    <property type="match status" value="1"/>
</dbReference>
<evidence type="ECO:0000259" key="5">
    <source>
        <dbReference type="PROSITE" id="PS51194"/>
    </source>
</evidence>
<organism evidence="6 7">
    <name type="scientific">Nostocoides japonicum T1-X7</name>
    <dbReference type="NCBI Taxonomy" id="1194083"/>
    <lineage>
        <taxon>Bacteria</taxon>
        <taxon>Bacillati</taxon>
        <taxon>Actinomycetota</taxon>
        <taxon>Actinomycetes</taxon>
        <taxon>Micrococcales</taxon>
        <taxon>Intrasporangiaceae</taxon>
        <taxon>Nostocoides</taxon>
    </lineage>
</organism>
<keyword evidence="6" id="KW-0347">Helicase</keyword>
<feature type="region of interest" description="Disordered" evidence="3">
    <location>
        <begin position="849"/>
        <end position="878"/>
    </location>
</feature>
<accession>A0A077LTC3</accession>
<dbReference type="GO" id="GO:0003676">
    <property type="term" value="F:nucleic acid binding"/>
    <property type="evidence" value="ECO:0007669"/>
    <property type="project" value="InterPro"/>
</dbReference>
<name>A0A077LTC3_9MICO</name>
<dbReference type="Pfam" id="PF00270">
    <property type="entry name" value="DEAD"/>
    <property type="match status" value="1"/>
</dbReference>
<feature type="compositionally biased region" description="Low complexity" evidence="3">
    <location>
        <begin position="266"/>
        <end position="276"/>
    </location>
</feature>
<dbReference type="SMART" id="SM00487">
    <property type="entry name" value="DEXDc"/>
    <property type="match status" value="1"/>
</dbReference>
<evidence type="ECO:0000313" key="6">
    <source>
        <dbReference type="EMBL" id="CCH76678.1"/>
    </source>
</evidence>
<dbReference type="STRING" id="1194083.BN12_140006"/>
<feature type="domain" description="Helicase ATP-binding" evidence="4">
    <location>
        <begin position="58"/>
        <end position="241"/>
    </location>
</feature>
<dbReference type="Gene3D" id="3.40.50.300">
    <property type="entry name" value="P-loop containing nucleotide triphosphate hydrolases"/>
    <property type="match status" value="2"/>
</dbReference>
<dbReference type="Pfam" id="PF09369">
    <property type="entry name" value="MZB"/>
    <property type="match status" value="1"/>
</dbReference>
<evidence type="ECO:0000256" key="2">
    <source>
        <dbReference type="ARBA" id="ARBA00022840"/>
    </source>
</evidence>
<dbReference type="Pfam" id="PF22982">
    <property type="entry name" value="WHD_HRQ1"/>
    <property type="match status" value="1"/>
</dbReference>
<feature type="region of interest" description="Disordered" evidence="3">
    <location>
        <begin position="266"/>
        <end position="286"/>
    </location>
</feature>
<keyword evidence="1" id="KW-0547">Nucleotide-binding</keyword>
<evidence type="ECO:0000256" key="3">
    <source>
        <dbReference type="SAM" id="MobiDB-lite"/>
    </source>
</evidence>
<dbReference type="Pfam" id="PF00271">
    <property type="entry name" value="Helicase_C"/>
    <property type="match status" value="1"/>
</dbReference>
<dbReference type="PROSITE" id="PS51194">
    <property type="entry name" value="HELICASE_CTER"/>
    <property type="match status" value="1"/>
</dbReference>
<dbReference type="InterPro" id="IPR011545">
    <property type="entry name" value="DEAD/DEAH_box_helicase_dom"/>
</dbReference>
<proteinExistence type="predicted"/>
<dbReference type="GO" id="GO:0036297">
    <property type="term" value="P:interstrand cross-link repair"/>
    <property type="evidence" value="ECO:0007669"/>
    <property type="project" value="TreeGrafter"/>
</dbReference>
<feature type="compositionally biased region" description="Basic and acidic residues" evidence="3">
    <location>
        <begin position="624"/>
        <end position="640"/>
    </location>
</feature>
<dbReference type="InterPro" id="IPR055227">
    <property type="entry name" value="HRQ1_WHD"/>
</dbReference>
<dbReference type="CDD" id="cd17923">
    <property type="entry name" value="DEXHc_Hrq1-like"/>
    <property type="match status" value="1"/>
</dbReference>
<keyword evidence="7" id="KW-1185">Reference proteome</keyword>
<dbReference type="InterPro" id="IPR001650">
    <property type="entry name" value="Helicase_C-like"/>
</dbReference>
<dbReference type="InterPro" id="IPR014001">
    <property type="entry name" value="Helicase_ATP-bd"/>
</dbReference>
<dbReference type="GO" id="GO:0005524">
    <property type="term" value="F:ATP binding"/>
    <property type="evidence" value="ECO:0007669"/>
    <property type="project" value="UniProtKB-KW"/>
</dbReference>